<accession>A0A848CY38</accession>
<protein>
    <submittedName>
        <fullName evidence="1">Type I-B CRISPR-associated protein Cas8b1/Cst1</fullName>
    </submittedName>
</protein>
<organism evidence="1 2">
    <name type="scientific">Aneurinibacillus aneurinilyticus</name>
    <name type="common">Bacillus aneurinolyticus</name>
    <dbReference type="NCBI Taxonomy" id="1391"/>
    <lineage>
        <taxon>Bacteria</taxon>
        <taxon>Bacillati</taxon>
        <taxon>Bacillota</taxon>
        <taxon>Bacilli</taxon>
        <taxon>Bacillales</taxon>
        <taxon>Paenibacillaceae</taxon>
        <taxon>Aneurinibacillus group</taxon>
        <taxon>Aneurinibacillus</taxon>
    </lineage>
</organism>
<dbReference type="InterPro" id="IPR010180">
    <property type="entry name" value="CRISPR-assoc_prot_CXXC-CXXC"/>
</dbReference>
<proteinExistence type="predicted"/>
<gene>
    <name evidence="1" type="primary">cas8a1</name>
    <name evidence="1" type="ORF">HF838_14125</name>
</gene>
<sequence>METIHIDAEDWMITAGLIGLTRLLEEERDLITKVGVQLTSGHLDNLADKYINFLLKTFNVVQRDVNRMEWYVNQLKKHPERTKTYAAEVRKMMNEQLKKVEKYYSDTEEYQELLELVDSIKKVSSTEETSLLAKAVLSYHKIMSTPFITEKLTLNYVKTIILSPFFGQASILQPVFNTKTTHQHIETLNEDFVVPAKLELEFYHLLQQTSDYQSIVFYLEEHQDYKPFKDWLRPIKKMKDIAEIRRFFTQEILPCSFVRGLTATQSYEEKVFSPLALSRNKAVNFNWNFDKSLPVPISAVARLILLLTPIGLASYTRRIGADEANETLRFFGLVLSEKNFIENVKDNNTYHTRRMEGSTFEEAIVGLLSESIDKGEKQRNAYFFVELHSDYKSKKTLLDYYHMPVYLAYFLTKYGKTLKLMLHPNLRDKFLRVVLKGLDPKQVVFEYLRLAIKEPFHAEGAYHATRARKRILQAGKGVKEMANYDKTITYVYYQGVELRQAIIGTRLSDESGGGEALYRASGRKKIEGIAYRLLNAAKAGNKREFMDTLLRVYMSANASKPKNGKDLIISSVFIEGLKEEGLDFDTIASTFIAGLLGQDEVKKEEVVSHG</sequence>
<dbReference type="Proteomes" id="UP000561326">
    <property type="component" value="Unassembled WGS sequence"/>
</dbReference>
<dbReference type="NCBIfam" id="TIGR01908">
    <property type="entry name" value="cas_CXXC_CXXC"/>
    <property type="match status" value="1"/>
</dbReference>
<comment type="caution">
    <text evidence="1">The sequence shown here is derived from an EMBL/GenBank/DDBJ whole genome shotgun (WGS) entry which is preliminary data.</text>
</comment>
<evidence type="ECO:0000313" key="1">
    <source>
        <dbReference type="EMBL" id="NME99399.1"/>
    </source>
</evidence>
<name>A0A848CY38_ANEAE</name>
<dbReference type="RefSeq" id="WP_168975581.1">
    <property type="nucleotide sequence ID" value="NZ_JABAGO010000027.1"/>
</dbReference>
<evidence type="ECO:0000313" key="2">
    <source>
        <dbReference type="Proteomes" id="UP000561326"/>
    </source>
</evidence>
<dbReference type="AlphaFoldDB" id="A0A848CY38"/>
<dbReference type="EMBL" id="JABAGO010000027">
    <property type="protein sequence ID" value="NME99399.1"/>
    <property type="molecule type" value="Genomic_DNA"/>
</dbReference>
<reference evidence="1 2" key="1">
    <citation type="submission" date="2020-04" db="EMBL/GenBank/DDBJ databases">
        <authorList>
            <person name="Hitch T.C.A."/>
            <person name="Wylensek D."/>
            <person name="Clavel T."/>
        </authorList>
    </citation>
    <scope>NUCLEOTIDE SEQUENCE [LARGE SCALE GENOMIC DNA]</scope>
    <source>
        <strain evidence="1 2">WB01_D5_05</strain>
    </source>
</reference>